<sequence length="118" mass="11816">MAAGVHPARDLGGVGCSGLLLHGEGVHVRAEADGGAGPVAVDDRDDAGCGDAFMHLVHAEFAQAVGHEAGRAVAVEAQFRVLVEVAAPGGHVLREGGDPVDDGHGWTPLGGPCDGVRQ</sequence>
<dbReference type="EMBL" id="CADCUU010000335">
    <property type="protein sequence ID" value="CAA9422098.1"/>
    <property type="molecule type" value="Genomic_DNA"/>
</dbReference>
<dbReference type="AlphaFoldDB" id="A0A6J4PXD4"/>
<reference evidence="2" key="1">
    <citation type="submission" date="2020-02" db="EMBL/GenBank/DDBJ databases">
        <authorList>
            <person name="Meier V. D."/>
        </authorList>
    </citation>
    <scope>NUCLEOTIDE SEQUENCE</scope>
    <source>
        <strain evidence="2">AVDCRST_MAG15</strain>
    </source>
</reference>
<protein>
    <submittedName>
        <fullName evidence="2">Uncharacterized protein</fullName>
    </submittedName>
</protein>
<accession>A0A6J4PXD4</accession>
<evidence type="ECO:0000256" key="1">
    <source>
        <dbReference type="SAM" id="MobiDB-lite"/>
    </source>
</evidence>
<organism evidence="2">
    <name type="scientific">uncultured Rubellimicrobium sp</name>
    <dbReference type="NCBI Taxonomy" id="543078"/>
    <lineage>
        <taxon>Bacteria</taxon>
        <taxon>Pseudomonadati</taxon>
        <taxon>Pseudomonadota</taxon>
        <taxon>Alphaproteobacteria</taxon>
        <taxon>Rhodobacterales</taxon>
        <taxon>Roseobacteraceae</taxon>
        <taxon>Rubellimicrobium</taxon>
        <taxon>environmental samples</taxon>
    </lineage>
</organism>
<feature type="compositionally biased region" description="Basic and acidic residues" evidence="1">
    <location>
        <begin position="93"/>
        <end position="104"/>
    </location>
</feature>
<evidence type="ECO:0000313" key="2">
    <source>
        <dbReference type="EMBL" id="CAA9422098.1"/>
    </source>
</evidence>
<proteinExistence type="predicted"/>
<name>A0A6J4PXD4_9RHOB</name>
<gene>
    <name evidence="2" type="ORF">AVDCRST_MAG15-2262</name>
</gene>
<feature type="region of interest" description="Disordered" evidence="1">
    <location>
        <begin position="93"/>
        <end position="118"/>
    </location>
</feature>